<proteinExistence type="predicted"/>
<organism evidence="2 3">
    <name type="scientific">Aldrovandia affinis</name>
    <dbReference type="NCBI Taxonomy" id="143900"/>
    <lineage>
        <taxon>Eukaryota</taxon>
        <taxon>Metazoa</taxon>
        <taxon>Chordata</taxon>
        <taxon>Craniata</taxon>
        <taxon>Vertebrata</taxon>
        <taxon>Euteleostomi</taxon>
        <taxon>Actinopterygii</taxon>
        <taxon>Neopterygii</taxon>
        <taxon>Teleostei</taxon>
        <taxon>Notacanthiformes</taxon>
        <taxon>Halosauridae</taxon>
        <taxon>Aldrovandia</taxon>
    </lineage>
</organism>
<dbReference type="Proteomes" id="UP001221898">
    <property type="component" value="Unassembled WGS sequence"/>
</dbReference>
<evidence type="ECO:0000256" key="1">
    <source>
        <dbReference type="SAM" id="MobiDB-lite"/>
    </source>
</evidence>
<sequence length="84" mass="9407">MFTLVEEENLITAFMCEKHMENSNHKGVVIELLKEIDSPPTLAEGPLFPNALQPPHARPPSDRHPTILPLPSHHPQISPFPISK</sequence>
<protein>
    <submittedName>
        <fullName evidence="2">Uncharacterized protein</fullName>
    </submittedName>
</protein>
<dbReference type="AlphaFoldDB" id="A0AAD7S1T4"/>
<name>A0AAD7S1T4_9TELE</name>
<evidence type="ECO:0000313" key="3">
    <source>
        <dbReference type="Proteomes" id="UP001221898"/>
    </source>
</evidence>
<gene>
    <name evidence="2" type="ORF">AAFF_G00046010</name>
</gene>
<dbReference type="EMBL" id="JAINUG010000126">
    <property type="protein sequence ID" value="KAJ8394390.1"/>
    <property type="molecule type" value="Genomic_DNA"/>
</dbReference>
<accession>A0AAD7S1T4</accession>
<reference evidence="2" key="1">
    <citation type="journal article" date="2023" name="Science">
        <title>Genome structures resolve the early diversification of teleost fishes.</title>
        <authorList>
            <person name="Parey E."/>
            <person name="Louis A."/>
            <person name="Montfort J."/>
            <person name="Bouchez O."/>
            <person name="Roques C."/>
            <person name="Iampietro C."/>
            <person name="Lluch J."/>
            <person name="Castinel A."/>
            <person name="Donnadieu C."/>
            <person name="Desvignes T."/>
            <person name="Floi Bucao C."/>
            <person name="Jouanno E."/>
            <person name="Wen M."/>
            <person name="Mejri S."/>
            <person name="Dirks R."/>
            <person name="Jansen H."/>
            <person name="Henkel C."/>
            <person name="Chen W.J."/>
            <person name="Zahm M."/>
            <person name="Cabau C."/>
            <person name="Klopp C."/>
            <person name="Thompson A.W."/>
            <person name="Robinson-Rechavi M."/>
            <person name="Braasch I."/>
            <person name="Lecointre G."/>
            <person name="Bobe J."/>
            <person name="Postlethwait J.H."/>
            <person name="Berthelot C."/>
            <person name="Roest Crollius H."/>
            <person name="Guiguen Y."/>
        </authorList>
    </citation>
    <scope>NUCLEOTIDE SEQUENCE</scope>
    <source>
        <strain evidence="2">NC1722</strain>
    </source>
</reference>
<comment type="caution">
    <text evidence="2">The sequence shown here is derived from an EMBL/GenBank/DDBJ whole genome shotgun (WGS) entry which is preliminary data.</text>
</comment>
<keyword evidence="3" id="KW-1185">Reference proteome</keyword>
<feature type="region of interest" description="Disordered" evidence="1">
    <location>
        <begin position="43"/>
        <end position="84"/>
    </location>
</feature>
<evidence type="ECO:0000313" key="2">
    <source>
        <dbReference type="EMBL" id="KAJ8394390.1"/>
    </source>
</evidence>